<evidence type="ECO:0000256" key="6">
    <source>
        <dbReference type="SAM" id="MobiDB-lite"/>
    </source>
</evidence>
<dbReference type="RefSeq" id="WP_152231911.1">
    <property type="nucleotide sequence ID" value="NZ_BAAAOT010000017.1"/>
</dbReference>
<evidence type="ECO:0000256" key="5">
    <source>
        <dbReference type="ARBA" id="ARBA00023136"/>
    </source>
</evidence>
<accession>A0A7J9UX71</accession>
<keyword evidence="4 7" id="KW-1133">Transmembrane helix</keyword>
<dbReference type="GO" id="GO:0016020">
    <property type="term" value="C:membrane"/>
    <property type="evidence" value="ECO:0007669"/>
    <property type="project" value="UniProtKB-SubCell"/>
</dbReference>
<feature type="domain" description="EamA" evidence="8">
    <location>
        <begin position="17"/>
        <end position="142"/>
    </location>
</feature>
<evidence type="ECO:0000256" key="4">
    <source>
        <dbReference type="ARBA" id="ARBA00022989"/>
    </source>
</evidence>
<proteinExistence type="inferred from homology"/>
<reference evidence="9 10" key="1">
    <citation type="submission" date="2019-10" db="EMBL/GenBank/DDBJ databases">
        <title>Georgenia wutianyii sp. nov. and Georgenia yuyongxinii sp. nov. isolated from plateau pika (Ochotona curzoniae) in the Qinghai-Tibet plateau of China.</title>
        <authorList>
            <person name="Tian Z."/>
        </authorList>
    </citation>
    <scope>NUCLEOTIDE SEQUENCE [LARGE SCALE GENOMIC DNA]</scope>
    <source>
        <strain evidence="9 10">JCM 15130</strain>
    </source>
</reference>
<keyword evidence="10" id="KW-1185">Reference proteome</keyword>
<keyword evidence="3 7" id="KW-0812">Transmembrane</keyword>
<dbReference type="InterPro" id="IPR000620">
    <property type="entry name" value="EamA_dom"/>
</dbReference>
<comment type="caution">
    <text evidence="9">The sequence shown here is derived from an EMBL/GenBank/DDBJ whole genome shotgun (WGS) entry which is preliminary data.</text>
</comment>
<dbReference type="AlphaFoldDB" id="A0A7J9UX71"/>
<sequence length="334" mass="34231">MAHGTTGRGTAIKFGALALMWGSSFLFIRVAVGGLAPAQVVLGRLLVGAATLALIMTLTRRRWPRERRVLGHLAVVAVLLCVVPFLLFAWAGQHIPSGLSSIYNATTPVMTLLVSLVALPQERLTAVRTAALALAAAGVVVIAAPWTLGGAPHGEDFGLGQLAALGATACYGSGFVYLRRFLAGVRYDAVTVAATQVGIGALIMLVLAPFVARTPVAVDGGVVAAVLALGALSTGVAYIWNFDVVRAWGATAASTVTYLTPVVGVVLGALVLGERLTLNQPVGAVLVILGIVVGQGHVRLPARRTPRAGGRTEARPPEAGAGTEPPAPAAERIS</sequence>
<feature type="transmembrane region" description="Helical" evidence="7">
    <location>
        <begin position="190"/>
        <end position="210"/>
    </location>
</feature>
<dbReference type="PANTHER" id="PTHR32322">
    <property type="entry name" value="INNER MEMBRANE TRANSPORTER"/>
    <property type="match status" value="1"/>
</dbReference>
<feature type="transmembrane region" description="Helical" evidence="7">
    <location>
        <begin position="70"/>
        <end position="90"/>
    </location>
</feature>
<dbReference type="Pfam" id="PF00892">
    <property type="entry name" value="EamA"/>
    <property type="match status" value="2"/>
</dbReference>
<evidence type="ECO:0000256" key="1">
    <source>
        <dbReference type="ARBA" id="ARBA00004141"/>
    </source>
</evidence>
<feature type="region of interest" description="Disordered" evidence="6">
    <location>
        <begin position="302"/>
        <end position="334"/>
    </location>
</feature>
<dbReference type="SUPFAM" id="SSF103481">
    <property type="entry name" value="Multidrug resistance efflux transporter EmrE"/>
    <property type="match status" value="2"/>
</dbReference>
<evidence type="ECO:0000256" key="2">
    <source>
        <dbReference type="ARBA" id="ARBA00007362"/>
    </source>
</evidence>
<feature type="transmembrane region" description="Helical" evidence="7">
    <location>
        <begin position="102"/>
        <end position="119"/>
    </location>
</feature>
<feature type="transmembrane region" description="Helical" evidence="7">
    <location>
        <begin position="278"/>
        <end position="298"/>
    </location>
</feature>
<feature type="compositionally biased region" description="Low complexity" evidence="6">
    <location>
        <begin position="317"/>
        <end position="334"/>
    </location>
</feature>
<dbReference type="PANTHER" id="PTHR32322:SF9">
    <property type="entry name" value="AMINO-ACID METABOLITE EFFLUX PUMP-RELATED"/>
    <property type="match status" value="1"/>
</dbReference>
<feature type="transmembrane region" description="Helical" evidence="7">
    <location>
        <begin position="247"/>
        <end position="272"/>
    </location>
</feature>
<dbReference type="InterPro" id="IPR037185">
    <property type="entry name" value="EmrE-like"/>
</dbReference>
<evidence type="ECO:0000259" key="8">
    <source>
        <dbReference type="Pfam" id="PF00892"/>
    </source>
</evidence>
<comment type="similarity">
    <text evidence="2">Belongs to the EamA transporter family.</text>
</comment>
<dbReference type="InterPro" id="IPR050638">
    <property type="entry name" value="AA-Vitamin_Transporters"/>
</dbReference>
<name>A0A7J9UX71_9MICO</name>
<feature type="transmembrane region" description="Helical" evidence="7">
    <location>
        <begin position="158"/>
        <end position="178"/>
    </location>
</feature>
<dbReference type="Proteomes" id="UP000429644">
    <property type="component" value="Unassembled WGS sequence"/>
</dbReference>
<feature type="transmembrane region" description="Helical" evidence="7">
    <location>
        <begin position="12"/>
        <end position="32"/>
    </location>
</feature>
<protein>
    <submittedName>
        <fullName evidence="9">EamA family transporter</fullName>
    </submittedName>
</protein>
<evidence type="ECO:0000256" key="3">
    <source>
        <dbReference type="ARBA" id="ARBA00022692"/>
    </source>
</evidence>
<feature type="transmembrane region" description="Helical" evidence="7">
    <location>
        <begin position="38"/>
        <end position="58"/>
    </location>
</feature>
<comment type="subcellular location">
    <subcellularLocation>
        <location evidence="1">Membrane</location>
        <topology evidence="1">Multi-pass membrane protein</topology>
    </subcellularLocation>
</comment>
<feature type="transmembrane region" description="Helical" evidence="7">
    <location>
        <begin position="222"/>
        <end position="240"/>
    </location>
</feature>
<dbReference type="OrthoDB" id="5242975at2"/>
<evidence type="ECO:0000313" key="10">
    <source>
        <dbReference type="Proteomes" id="UP000429644"/>
    </source>
</evidence>
<feature type="transmembrane region" description="Helical" evidence="7">
    <location>
        <begin position="126"/>
        <end position="146"/>
    </location>
</feature>
<evidence type="ECO:0000313" key="9">
    <source>
        <dbReference type="EMBL" id="MPV89217.1"/>
    </source>
</evidence>
<dbReference type="EMBL" id="WHPD01002396">
    <property type="protein sequence ID" value="MPV89217.1"/>
    <property type="molecule type" value="Genomic_DNA"/>
</dbReference>
<gene>
    <name evidence="9" type="ORF">GB882_11110</name>
</gene>
<evidence type="ECO:0000256" key="7">
    <source>
        <dbReference type="SAM" id="Phobius"/>
    </source>
</evidence>
<feature type="domain" description="EamA" evidence="8">
    <location>
        <begin position="159"/>
        <end position="293"/>
    </location>
</feature>
<keyword evidence="5 7" id="KW-0472">Membrane</keyword>
<organism evidence="9 10">
    <name type="scientific">Georgenia ruanii</name>
    <dbReference type="NCBI Taxonomy" id="348442"/>
    <lineage>
        <taxon>Bacteria</taxon>
        <taxon>Bacillati</taxon>
        <taxon>Actinomycetota</taxon>
        <taxon>Actinomycetes</taxon>
        <taxon>Micrococcales</taxon>
        <taxon>Bogoriellaceae</taxon>
        <taxon>Georgenia</taxon>
    </lineage>
</organism>